<sequence>MHFEIAYKWVIFLLPLPLLLYWLLPAMRRRRASLIAPFFERAATVSGQRPKRNAWISRRNILGWISLFLCWICLLGAASSPRYVGQPAKKTKTVRSFLIAADISFSMAQTDWVMDGKRMTRWQAVKYVMKDFIKERKSDQIGLVMFGTHAYLQAPLTTDLETINWLLDETEVGMAGQMTSIGEAIAFSIKVFKEDTVKQKVMLLLTDGIDAGKEILPLDAAQAARKDSITIYTLGIGQAKGSGGYDLDEKTLRDIAYVTGGKYFNAMNEGQMKQVYAELNKMQPVEYEEESYKPVTLLYMYPLAAAIGLGLLFHFLNGIINLFRRRA</sequence>
<evidence type="ECO:0000313" key="3">
    <source>
        <dbReference type="EMBL" id="MBV4360451.1"/>
    </source>
</evidence>
<evidence type="ECO:0000259" key="2">
    <source>
        <dbReference type="PROSITE" id="PS50234"/>
    </source>
</evidence>
<accession>A0A9E2W9Q7</accession>
<feature type="transmembrane region" description="Helical" evidence="1">
    <location>
        <begin position="61"/>
        <end position="79"/>
    </location>
</feature>
<dbReference type="PANTHER" id="PTHR22550">
    <property type="entry name" value="SPORE GERMINATION PROTEIN"/>
    <property type="match status" value="1"/>
</dbReference>
<dbReference type="InterPro" id="IPR002035">
    <property type="entry name" value="VWF_A"/>
</dbReference>
<keyword evidence="1" id="KW-1133">Transmembrane helix</keyword>
<feature type="transmembrane region" description="Helical" evidence="1">
    <location>
        <begin position="299"/>
        <end position="323"/>
    </location>
</feature>
<gene>
    <name evidence="3" type="ORF">KTO63_25020</name>
</gene>
<dbReference type="InterPro" id="IPR050768">
    <property type="entry name" value="UPF0353/GerABKA_families"/>
</dbReference>
<name>A0A9E2W9Q7_9BACT</name>
<dbReference type="EMBL" id="JAHSPG010000018">
    <property type="protein sequence ID" value="MBV4360451.1"/>
    <property type="molecule type" value="Genomic_DNA"/>
</dbReference>
<evidence type="ECO:0000256" key="1">
    <source>
        <dbReference type="SAM" id="Phobius"/>
    </source>
</evidence>
<dbReference type="PANTHER" id="PTHR22550:SF18">
    <property type="entry name" value="VWFA DOMAIN-CONTAINING PROTEIN"/>
    <property type="match status" value="1"/>
</dbReference>
<feature type="transmembrane region" description="Helical" evidence="1">
    <location>
        <begin position="6"/>
        <end position="24"/>
    </location>
</feature>
<comment type="caution">
    <text evidence="3">The sequence shown here is derived from an EMBL/GenBank/DDBJ whole genome shotgun (WGS) entry which is preliminary data.</text>
</comment>
<evidence type="ECO:0000313" key="4">
    <source>
        <dbReference type="Proteomes" id="UP000812270"/>
    </source>
</evidence>
<protein>
    <submittedName>
        <fullName evidence="3">VWA domain-containing protein</fullName>
    </submittedName>
</protein>
<dbReference type="PROSITE" id="PS50234">
    <property type="entry name" value="VWFA"/>
    <property type="match status" value="1"/>
</dbReference>
<dbReference type="Proteomes" id="UP000812270">
    <property type="component" value="Unassembled WGS sequence"/>
</dbReference>
<dbReference type="AlphaFoldDB" id="A0A9E2W9Q7"/>
<feature type="domain" description="VWFA" evidence="2">
    <location>
        <begin position="96"/>
        <end position="279"/>
    </location>
</feature>
<organism evidence="3 4">
    <name type="scientific">Pinibacter aurantiacus</name>
    <dbReference type="NCBI Taxonomy" id="2851599"/>
    <lineage>
        <taxon>Bacteria</taxon>
        <taxon>Pseudomonadati</taxon>
        <taxon>Bacteroidota</taxon>
        <taxon>Chitinophagia</taxon>
        <taxon>Chitinophagales</taxon>
        <taxon>Chitinophagaceae</taxon>
        <taxon>Pinibacter</taxon>
    </lineage>
</organism>
<dbReference type="RefSeq" id="WP_217794839.1">
    <property type="nucleotide sequence ID" value="NZ_JAHSPG010000018.1"/>
</dbReference>
<proteinExistence type="predicted"/>
<dbReference type="Pfam" id="PF00092">
    <property type="entry name" value="VWA"/>
    <property type="match status" value="1"/>
</dbReference>
<reference evidence="3" key="1">
    <citation type="submission" date="2021-06" db="EMBL/GenBank/DDBJ databases">
        <authorList>
            <person name="Huq M.A."/>
        </authorList>
    </citation>
    <scope>NUCLEOTIDE SEQUENCE</scope>
    <source>
        <strain evidence="3">MAH-26</strain>
    </source>
</reference>
<keyword evidence="4" id="KW-1185">Reference proteome</keyword>
<keyword evidence="1" id="KW-0472">Membrane</keyword>
<keyword evidence="1" id="KW-0812">Transmembrane</keyword>
<dbReference type="SMART" id="SM00327">
    <property type="entry name" value="VWA"/>
    <property type="match status" value="1"/>
</dbReference>